<dbReference type="InterPro" id="IPR006070">
    <property type="entry name" value="Sua5-like_dom"/>
</dbReference>
<dbReference type="EMBL" id="JAQNDO010000001">
    <property type="protein sequence ID" value="MDC0741912.1"/>
    <property type="molecule type" value="Genomic_DNA"/>
</dbReference>
<organism evidence="15 16">
    <name type="scientific">Polyangium mundeleinium</name>
    <dbReference type="NCBI Taxonomy" id="2995306"/>
    <lineage>
        <taxon>Bacteria</taxon>
        <taxon>Pseudomonadati</taxon>
        <taxon>Myxococcota</taxon>
        <taxon>Polyangia</taxon>
        <taxon>Polyangiales</taxon>
        <taxon>Polyangiaceae</taxon>
        <taxon>Polyangium</taxon>
    </lineage>
</organism>
<feature type="domain" description="YrdC-like" evidence="14">
    <location>
        <begin position="16"/>
        <end position="203"/>
    </location>
</feature>
<proteinExistence type="inferred from homology"/>
<dbReference type="Pfam" id="PF03481">
    <property type="entry name" value="Sua5_C"/>
    <property type="match status" value="1"/>
</dbReference>
<evidence type="ECO:0000256" key="8">
    <source>
        <dbReference type="ARBA" id="ARBA00022695"/>
    </source>
</evidence>
<evidence type="ECO:0000256" key="4">
    <source>
        <dbReference type="ARBA" id="ARBA00015492"/>
    </source>
</evidence>
<evidence type="ECO:0000256" key="12">
    <source>
        <dbReference type="ARBA" id="ARBA00048366"/>
    </source>
</evidence>
<evidence type="ECO:0000256" key="10">
    <source>
        <dbReference type="ARBA" id="ARBA00022840"/>
    </source>
</evidence>
<keyword evidence="6 13" id="KW-0808">Transferase</keyword>
<keyword evidence="7 13" id="KW-0819">tRNA processing</keyword>
<dbReference type="PROSITE" id="PS51163">
    <property type="entry name" value="YRDC"/>
    <property type="match status" value="1"/>
</dbReference>
<dbReference type="EC" id="2.7.7.87" evidence="3 13"/>
<evidence type="ECO:0000256" key="9">
    <source>
        <dbReference type="ARBA" id="ARBA00022741"/>
    </source>
</evidence>
<keyword evidence="16" id="KW-1185">Reference proteome</keyword>
<gene>
    <name evidence="15" type="ORF">POL67_11190</name>
</gene>
<dbReference type="PANTHER" id="PTHR17490:SF16">
    <property type="entry name" value="THREONYLCARBAMOYL-AMP SYNTHASE"/>
    <property type="match status" value="1"/>
</dbReference>
<dbReference type="InterPro" id="IPR017945">
    <property type="entry name" value="DHBP_synth_RibB-like_a/b_dom"/>
</dbReference>
<keyword evidence="10 13" id="KW-0067">ATP-binding</keyword>
<dbReference type="NCBIfam" id="TIGR00057">
    <property type="entry name" value="L-threonylcarbamoyladenylate synthase"/>
    <property type="match status" value="1"/>
</dbReference>
<sequence length="334" mass="34681">MIAAPVIRTELLPFDPPAVARAAALLRGKRLVAFPTETVYGLGARADEPIAVRRIFEAKGRPATNPLIVHVASVAEARALALDFPPAAERLAELFWPGPLTLVVTRRPGAVSDEVAAGGPTVAIRVPAAPVARALLEACRLPIAAPSANRTTSLSPTTAEHVLKSLGGRIPLVLDGGPCRHGIESTIVDVSRSPAVLLRPGAVSLDELRRHVDVVDPGVITVPLDERAPSPGTSARHYAPRATLVVVPADEARVELARRRAAGLVTGAALRAPGAAVDPPVEILPADPEGYAAALYAALHRLDDAGCDSVVVEAPPAGSAWAAVHDRLRRASSA</sequence>
<dbReference type="PANTHER" id="PTHR17490">
    <property type="entry name" value="SUA5"/>
    <property type="match status" value="1"/>
</dbReference>
<dbReference type="Gene3D" id="3.40.50.11030">
    <property type="entry name" value="Threonylcarbamoyl-AMP synthase, C-terminal domain"/>
    <property type="match status" value="1"/>
</dbReference>
<evidence type="ECO:0000256" key="11">
    <source>
        <dbReference type="ARBA" id="ARBA00029774"/>
    </source>
</evidence>
<dbReference type="Proteomes" id="UP001221411">
    <property type="component" value="Unassembled WGS sequence"/>
</dbReference>
<reference evidence="15 16" key="1">
    <citation type="submission" date="2022-11" db="EMBL/GenBank/DDBJ databases">
        <title>Minimal conservation of predation-associated metabolite biosynthetic gene clusters underscores biosynthetic potential of Myxococcota including descriptions for ten novel species: Archangium lansinium sp. nov., Myxococcus landrumus sp. nov., Nannocystis bai.</title>
        <authorList>
            <person name="Ahearne A."/>
            <person name="Stevens C."/>
            <person name="Dowd S."/>
        </authorList>
    </citation>
    <scope>NUCLEOTIDE SEQUENCE [LARGE SCALE GENOMIC DNA]</scope>
    <source>
        <strain evidence="15 16">RJM3</strain>
    </source>
</reference>
<evidence type="ECO:0000313" key="16">
    <source>
        <dbReference type="Proteomes" id="UP001221411"/>
    </source>
</evidence>
<dbReference type="RefSeq" id="WP_271917233.1">
    <property type="nucleotide sequence ID" value="NZ_JAQNDO010000001.1"/>
</dbReference>
<dbReference type="InterPro" id="IPR010923">
    <property type="entry name" value="T(6)A37_SUA5"/>
</dbReference>
<comment type="similarity">
    <text evidence="2 13">Belongs to the SUA5 family.</text>
</comment>
<comment type="subcellular location">
    <subcellularLocation>
        <location evidence="1 13">Cytoplasm</location>
    </subcellularLocation>
</comment>
<keyword evidence="9 13" id="KW-0547">Nucleotide-binding</keyword>
<comment type="catalytic activity">
    <reaction evidence="12 13">
        <text>L-threonine + hydrogencarbonate + ATP = L-threonylcarbamoyladenylate + diphosphate + H2O</text>
        <dbReference type="Rhea" id="RHEA:36407"/>
        <dbReference type="ChEBI" id="CHEBI:15377"/>
        <dbReference type="ChEBI" id="CHEBI:17544"/>
        <dbReference type="ChEBI" id="CHEBI:30616"/>
        <dbReference type="ChEBI" id="CHEBI:33019"/>
        <dbReference type="ChEBI" id="CHEBI:57926"/>
        <dbReference type="ChEBI" id="CHEBI:73682"/>
        <dbReference type="EC" id="2.7.7.87"/>
    </reaction>
</comment>
<evidence type="ECO:0000256" key="6">
    <source>
        <dbReference type="ARBA" id="ARBA00022679"/>
    </source>
</evidence>
<protein>
    <recommendedName>
        <fullName evidence="4 13">Threonylcarbamoyl-AMP synthase</fullName>
        <shortName evidence="13">TC-AMP synthase</shortName>
        <ecNumber evidence="3 13">2.7.7.87</ecNumber>
    </recommendedName>
    <alternativeName>
        <fullName evidence="11 13">L-threonylcarbamoyladenylate synthase</fullName>
    </alternativeName>
</protein>
<comment type="caution">
    <text evidence="15">The sequence shown here is derived from an EMBL/GenBank/DDBJ whole genome shotgun (WGS) entry which is preliminary data.</text>
</comment>
<evidence type="ECO:0000313" key="15">
    <source>
        <dbReference type="EMBL" id="MDC0741912.1"/>
    </source>
</evidence>
<evidence type="ECO:0000256" key="1">
    <source>
        <dbReference type="ARBA" id="ARBA00004496"/>
    </source>
</evidence>
<dbReference type="InterPro" id="IPR005145">
    <property type="entry name" value="Sua5_C"/>
</dbReference>
<evidence type="ECO:0000256" key="5">
    <source>
        <dbReference type="ARBA" id="ARBA00022490"/>
    </source>
</evidence>
<evidence type="ECO:0000256" key="3">
    <source>
        <dbReference type="ARBA" id="ARBA00012584"/>
    </source>
</evidence>
<evidence type="ECO:0000256" key="7">
    <source>
        <dbReference type="ARBA" id="ARBA00022694"/>
    </source>
</evidence>
<dbReference type="GO" id="GO:0061710">
    <property type="term" value="F:L-threonylcarbamoyladenylate synthase"/>
    <property type="evidence" value="ECO:0007669"/>
    <property type="project" value="UniProtKB-EC"/>
</dbReference>
<dbReference type="Pfam" id="PF01300">
    <property type="entry name" value="Sua5_yciO_yrdC"/>
    <property type="match status" value="1"/>
</dbReference>
<accession>A0ABT5ELW4</accession>
<evidence type="ECO:0000259" key="14">
    <source>
        <dbReference type="PROSITE" id="PS51163"/>
    </source>
</evidence>
<dbReference type="Gene3D" id="3.90.870.10">
    <property type="entry name" value="DHBP synthase"/>
    <property type="match status" value="1"/>
</dbReference>
<comment type="function">
    <text evidence="13">Required for the formation of a threonylcarbamoyl group on adenosine at position 37 (t(6)A37) in tRNAs that read codons beginning with adenine.</text>
</comment>
<evidence type="ECO:0000256" key="13">
    <source>
        <dbReference type="PIRNR" id="PIRNR004930"/>
    </source>
</evidence>
<dbReference type="SUPFAM" id="SSF55821">
    <property type="entry name" value="YrdC/RibB"/>
    <property type="match status" value="1"/>
</dbReference>
<evidence type="ECO:0000256" key="2">
    <source>
        <dbReference type="ARBA" id="ARBA00007663"/>
    </source>
</evidence>
<name>A0ABT5ELW4_9BACT</name>
<keyword evidence="8 13" id="KW-0548">Nucleotidyltransferase</keyword>
<dbReference type="PIRSF" id="PIRSF004930">
    <property type="entry name" value="Tln_factor_SUA5"/>
    <property type="match status" value="1"/>
</dbReference>
<dbReference type="InterPro" id="IPR038385">
    <property type="entry name" value="Sua5/YwlC_C"/>
</dbReference>
<dbReference type="InterPro" id="IPR050156">
    <property type="entry name" value="TC-AMP_synthase_SUA5"/>
</dbReference>
<keyword evidence="5 13" id="KW-0963">Cytoplasm</keyword>